<dbReference type="Proteomes" id="UP000219799">
    <property type="component" value="Chromosome 8"/>
</dbReference>
<name>A0A1C3KYX5_PLAMA</name>
<evidence type="ECO:0000313" key="3">
    <source>
        <dbReference type="Proteomes" id="UP000219799"/>
    </source>
</evidence>
<organism evidence="2 3">
    <name type="scientific">Plasmodium malariae</name>
    <dbReference type="NCBI Taxonomy" id="5858"/>
    <lineage>
        <taxon>Eukaryota</taxon>
        <taxon>Sar</taxon>
        <taxon>Alveolata</taxon>
        <taxon>Apicomplexa</taxon>
        <taxon>Aconoidasida</taxon>
        <taxon>Haemosporida</taxon>
        <taxon>Plasmodiidae</taxon>
        <taxon>Plasmodium</taxon>
        <taxon>Plasmodium (Plasmodium)</taxon>
    </lineage>
</organism>
<keyword evidence="2" id="KW-0808">Transferase</keyword>
<sequence>MKTECKDNSYENDSDDNRCTDDENIVYKQEDDVEVLDNRRNQKKKLEKGVKIDEMSSIVKSGEIKKKKAKENAKLIDQEESMKGIIKINDMEKNELTELEGGNTCSKNMNNILLDCTNNKNFDKFEQIEKTQIDVKQQEQLLCKENEIFENQDEDKSNKVNCKVVNKKTFCAFS</sequence>
<protein>
    <submittedName>
        <fullName evidence="2">Serine/threonine protein kinase, putative</fullName>
        <ecNumber evidence="2">2.7.11.1</ecNumber>
    </submittedName>
</protein>
<evidence type="ECO:0000256" key="1">
    <source>
        <dbReference type="SAM" id="MobiDB-lite"/>
    </source>
</evidence>
<dbReference type="VEuPathDB" id="PlasmoDB:PmUG01_08053800"/>
<accession>A0A1C3KYX5</accession>
<dbReference type="EMBL" id="LT594496">
    <property type="protein sequence ID" value="SBT79456.1"/>
    <property type="molecule type" value="Genomic_DNA"/>
</dbReference>
<reference evidence="2 3" key="1">
    <citation type="submission" date="2016-06" db="EMBL/GenBank/DDBJ databases">
        <authorList>
            <consortium name="Pathogen Informatics"/>
        </authorList>
    </citation>
    <scope>NUCLEOTIDE SEQUENCE [LARGE SCALE GENOMIC DNA]</scope>
    <source>
        <strain evidence="2">PmlGA01</strain>
    </source>
</reference>
<keyword evidence="2" id="KW-0723">Serine/threonine-protein kinase</keyword>
<proteinExistence type="predicted"/>
<gene>
    <name evidence="2" type="primary">SRPK1</name>
    <name evidence="2" type="ORF">PMLGA01_080042100</name>
</gene>
<dbReference type="GO" id="GO:0004674">
    <property type="term" value="F:protein serine/threonine kinase activity"/>
    <property type="evidence" value="ECO:0007669"/>
    <property type="project" value="UniProtKB-KW"/>
</dbReference>
<dbReference type="AlphaFoldDB" id="A0A1C3KYX5"/>
<dbReference type="EC" id="2.7.11.1" evidence="2"/>
<evidence type="ECO:0000313" key="2">
    <source>
        <dbReference type="EMBL" id="SBT79456.1"/>
    </source>
</evidence>
<feature type="region of interest" description="Disordered" evidence="1">
    <location>
        <begin position="1"/>
        <end position="24"/>
    </location>
</feature>
<keyword evidence="2" id="KW-0418">Kinase</keyword>
<feature type="compositionally biased region" description="Basic and acidic residues" evidence="1">
    <location>
        <begin position="1"/>
        <end position="21"/>
    </location>
</feature>